<comment type="caution">
    <text evidence="4">The sequence shown here is derived from an EMBL/GenBank/DDBJ whole genome shotgun (WGS) entry which is preliminary data.</text>
</comment>
<accession>A0A5C6DWK5</accession>
<reference evidence="4 5" key="1">
    <citation type="submission" date="2019-02" db="EMBL/GenBank/DDBJ databases">
        <title>Deep-cultivation of Planctomycetes and their phenomic and genomic characterization uncovers novel biology.</title>
        <authorList>
            <person name="Wiegand S."/>
            <person name="Jogler M."/>
            <person name="Boedeker C."/>
            <person name="Pinto D."/>
            <person name="Vollmers J."/>
            <person name="Rivas-Marin E."/>
            <person name="Kohn T."/>
            <person name="Peeters S.H."/>
            <person name="Heuer A."/>
            <person name="Rast P."/>
            <person name="Oberbeckmann S."/>
            <person name="Bunk B."/>
            <person name="Jeske O."/>
            <person name="Meyerdierks A."/>
            <person name="Storesund J.E."/>
            <person name="Kallscheuer N."/>
            <person name="Luecker S."/>
            <person name="Lage O.M."/>
            <person name="Pohl T."/>
            <person name="Merkel B.J."/>
            <person name="Hornburger P."/>
            <person name="Mueller R.-W."/>
            <person name="Bruemmer F."/>
            <person name="Labrenz M."/>
            <person name="Spormann A.M."/>
            <person name="Op Den Camp H."/>
            <person name="Overmann J."/>
            <person name="Amann R."/>
            <person name="Jetten M.S.M."/>
            <person name="Mascher T."/>
            <person name="Medema M.H."/>
            <person name="Devos D.P."/>
            <person name="Kaster A.-K."/>
            <person name="Ovreas L."/>
            <person name="Rohde M."/>
            <person name="Galperin M.Y."/>
            <person name="Jogler C."/>
        </authorList>
    </citation>
    <scope>NUCLEOTIDE SEQUENCE [LARGE SCALE GENOMIC DNA]</scope>
    <source>
        <strain evidence="4 5">Poly41</strain>
    </source>
</reference>
<keyword evidence="5" id="KW-1185">Reference proteome</keyword>
<feature type="domain" description="Pyrrolo-quinoline quinone repeat" evidence="3">
    <location>
        <begin position="491"/>
        <end position="552"/>
    </location>
</feature>
<dbReference type="PANTHER" id="PTHR34512">
    <property type="entry name" value="CELL SURFACE PROTEIN"/>
    <property type="match status" value="1"/>
</dbReference>
<dbReference type="EMBL" id="SJPV01000002">
    <property type="protein sequence ID" value="TWU41120.1"/>
    <property type="molecule type" value="Genomic_DNA"/>
</dbReference>
<keyword evidence="2" id="KW-1133">Transmembrane helix</keyword>
<evidence type="ECO:0000256" key="2">
    <source>
        <dbReference type="SAM" id="Phobius"/>
    </source>
</evidence>
<dbReference type="InterPro" id="IPR018391">
    <property type="entry name" value="PQQ_b-propeller_rpt"/>
</dbReference>
<dbReference type="InterPro" id="IPR011047">
    <property type="entry name" value="Quinoprotein_ADH-like_sf"/>
</dbReference>
<evidence type="ECO:0000313" key="5">
    <source>
        <dbReference type="Proteomes" id="UP000319143"/>
    </source>
</evidence>
<evidence type="ECO:0000256" key="1">
    <source>
        <dbReference type="SAM" id="MobiDB-lite"/>
    </source>
</evidence>
<gene>
    <name evidence="4" type="ORF">Poly41_19580</name>
</gene>
<evidence type="ECO:0000259" key="3">
    <source>
        <dbReference type="Pfam" id="PF13360"/>
    </source>
</evidence>
<feature type="transmembrane region" description="Helical" evidence="2">
    <location>
        <begin position="63"/>
        <end position="84"/>
    </location>
</feature>
<sequence>MGDPLFRRLAMMNNHSALFRFVLSEDTADVTNDMPQNADATLPPDVADPDTPSHRGKSPTRHLWRAGWGATVTLVLIGMVQSYAPSTDHQMANFASFAVGLFGILFVAYQLHRYLSAQRLPLLVPLVTLAVLLGQPVLYRFDGFSGEMLPQFQPRFWGAARLDRAAMENESDLALLAPSDITQCLEPSLGFLGNDRTGVISERQFAIPTAVDQVETLWDQGVGEGWSAFAVSGDRAVTLEQRDAKECVTCYRLGDGKLNWIVEKETRHENPLGGVGPRSTPQIEADRVYASGATGMLWCIDLMTGKTIWTVDLLDLAGWDQPTSEQAIPWGRSASPLLVEGLCIVPFGGPADAGSELAKAGRTLIALDAETGDIRWTTGEDQISYASPVLMTLAGEKQVVSVNESNVGGYRISDGTRLWSFDWPGNSNADATCTSAMPAGPNRFVVGKGYSGGSAIVEITAQSDEQQSDGQRSADVIWASNRVLKTKFTHACLDGETLYALSDGSLQAVRSEDGKRLWQQPRSDRAGQGQILLASDTIVMQTEPGEVVFVEAAPTQYNVLFRLPALSAKTWNLPTLAGRHLLVRNDREVICFLLPPLERS</sequence>
<proteinExistence type="predicted"/>
<dbReference type="PANTHER" id="PTHR34512:SF30">
    <property type="entry name" value="OUTER MEMBRANE PROTEIN ASSEMBLY FACTOR BAMB"/>
    <property type="match status" value="1"/>
</dbReference>
<name>A0A5C6DWK5_9BACT</name>
<feature type="transmembrane region" description="Helical" evidence="2">
    <location>
        <begin position="120"/>
        <end position="139"/>
    </location>
</feature>
<evidence type="ECO:0000313" key="4">
    <source>
        <dbReference type="EMBL" id="TWU41120.1"/>
    </source>
</evidence>
<dbReference type="InterPro" id="IPR015943">
    <property type="entry name" value="WD40/YVTN_repeat-like_dom_sf"/>
</dbReference>
<dbReference type="Pfam" id="PF13360">
    <property type="entry name" value="PQQ_2"/>
    <property type="match status" value="3"/>
</dbReference>
<organism evidence="4 5">
    <name type="scientific">Novipirellula artificiosorum</name>
    <dbReference type="NCBI Taxonomy" id="2528016"/>
    <lineage>
        <taxon>Bacteria</taxon>
        <taxon>Pseudomonadati</taxon>
        <taxon>Planctomycetota</taxon>
        <taxon>Planctomycetia</taxon>
        <taxon>Pirellulales</taxon>
        <taxon>Pirellulaceae</taxon>
        <taxon>Novipirellula</taxon>
    </lineage>
</organism>
<dbReference type="Proteomes" id="UP000319143">
    <property type="component" value="Unassembled WGS sequence"/>
</dbReference>
<dbReference type="AlphaFoldDB" id="A0A5C6DWK5"/>
<dbReference type="InterPro" id="IPR002372">
    <property type="entry name" value="PQQ_rpt_dom"/>
</dbReference>
<keyword evidence="2" id="KW-0812">Transmembrane</keyword>
<keyword evidence="2" id="KW-0472">Membrane</keyword>
<dbReference type="SMART" id="SM00564">
    <property type="entry name" value="PQQ"/>
    <property type="match status" value="3"/>
</dbReference>
<feature type="domain" description="Pyrrolo-quinoline quinone repeat" evidence="3">
    <location>
        <begin position="359"/>
        <end position="457"/>
    </location>
</feature>
<dbReference type="SUPFAM" id="SSF50998">
    <property type="entry name" value="Quinoprotein alcohol dehydrogenase-like"/>
    <property type="match status" value="1"/>
</dbReference>
<feature type="region of interest" description="Disordered" evidence="1">
    <location>
        <begin position="32"/>
        <end position="61"/>
    </location>
</feature>
<feature type="domain" description="Pyrrolo-quinoline quinone repeat" evidence="3">
    <location>
        <begin position="211"/>
        <end position="313"/>
    </location>
</feature>
<dbReference type="Gene3D" id="2.130.10.10">
    <property type="entry name" value="YVTN repeat-like/Quinoprotein amine dehydrogenase"/>
    <property type="match status" value="1"/>
</dbReference>
<feature type="transmembrane region" description="Helical" evidence="2">
    <location>
        <begin position="90"/>
        <end position="108"/>
    </location>
</feature>
<protein>
    <submittedName>
        <fullName evidence="4">Outer membrane biogenesis protein BamB</fullName>
    </submittedName>
</protein>